<keyword evidence="2" id="KW-0808">Transferase</keyword>
<sequence>MSIRILGGTAKGRAITVPDSARPTGARLRKSLFDLLATRAPTGTFLDLYAGSGAVGLEAASRGYTVTLTELDLRAVKALEANATHLQLPTRPRIRRGDGLALLPELGAFDVVFVDPPYTQDIPTITAGLLKRRPLTEDGLLIIQHPTQLTLADRDGYTRDERRYGSNVLTLYTHA</sequence>
<dbReference type="AlphaFoldDB" id="E8U6H4"/>
<dbReference type="GO" id="GO:0003676">
    <property type="term" value="F:nucleic acid binding"/>
    <property type="evidence" value="ECO:0007669"/>
    <property type="project" value="InterPro"/>
</dbReference>
<dbReference type="InterPro" id="IPR002052">
    <property type="entry name" value="DNA_methylase_N6_adenine_CS"/>
</dbReference>
<dbReference type="Pfam" id="PF03602">
    <property type="entry name" value="Cons_hypoth95"/>
    <property type="match status" value="1"/>
</dbReference>
<dbReference type="Proteomes" id="UP000008635">
    <property type="component" value="Chromosome"/>
</dbReference>
<keyword evidence="1" id="KW-0489">Methyltransferase</keyword>
<dbReference type="STRING" id="709986.Deima_1010"/>
<dbReference type="InterPro" id="IPR004398">
    <property type="entry name" value="RNA_MeTrfase_RsmD"/>
</dbReference>
<dbReference type="eggNOG" id="COG0742">
    <property type="taxonomic scope" value="Bacteria"/>
</dbReference>
<dbReference type="SUPFAM" id="SSF53335">
    <property type="entry name" value="S-adenosyl-L-methionine-dependent methyltransferases"/>
    <property type="match status" value="1"/>
</dbReference>
<dbReference type="Gene3D" id="3.40.50.150">
    <property type="entry name" value="Vaccinia Virus protein VP39"/>
    <property type="match status" value="1"/>
</dbReference>
<dbReference type="OrthoDB" id="9803017at2"/>
<dbReference type="EMBL" id="CP002454">
    <property type="protein sequence ID" value="ADV66663.1"/>
    <property type="molecule type" value="Genomic_DNA"/>
</dbReference>
<dbReference type="PANTHER" id="PTHR43542">
    <property type="entry name" value="METHYLTRANSFERASE"/>
    <property type="match status" value="1"/>
</dbReference>
<dbReference type="HOGENOM" id="CLU_075826_0_0_0"/>
<dbReference type="PROSITE" id="PS00092">
    <property type="entry name" value="N6_MTASE"/>
    <property type="match status" value="1"/>
</dbReference>
<accession>E8U6H4</accession>
<evidence type="ECO:0000256" key="1">
    <source>
        <dbReference type="ARBA" id="ARBA00022603"/>
    </source>
</evidence>
<dbReference type="InterPro" id="IPR029063">
    <property type="entry name" value="SAM-dependent_MTases_sf"/>
</dbReference>
<dbReference type="GO" id="GO:0008168">
    <property type="term" value="F:methyltransferase activity"/>
    <property type="evidence" value="ECO:0007669"/>
    <property type="project" value="UniProtKB-KW"/>
</dbReference>
<gene>
    <name evidence="3" type="ordered locus">Deima_1010</name>
</gene>
<protein>
    <recommendedName>
        <fullName evidence="5">Methyltransferase</fullName>
    </recommendedName>
</protein>
<keyword evidence="4" id="KW-1185">Reference proteome</keyword>
<evidence type="ECO:0000256" key="2">
    <source>
        <dbReference type="ARBA" id="ARBA00022679"/>
    </source>
</evidence>
<dbReference type="RefSeq" id="WP_013556168.1">
    <property type="nucleotide sequence ID" value="NC_014958.1"/>
</dbReference>
<dbReference type="CDD" id="cd02440">
    <property type="entry name" value="AdoMet_MTases"/>
    <property type="match status" value="1"/>
</dbReference>
<dbReference type="PANTHER" id="PTHR43542:SF1">
    <property type="entry name" value="METHYLTRANSFERASE"/>
    <property type="match status" value="1"/>
</dbReference>
<evidence type="ECO:0008006" key="5">
    <source>
        <dbReference type="Google" id="ProtNLM"/>
    </source>
</evidence>
<reference evidence="3 4" key="1">
    <citation type="journal article" date="2011" name="Stand. Genomic Sci.">
        <title>Complete genome sequence of Deinococcus maricopensis type strain (LB-34).</title>
        <authorList>
            <person name="Pukall R."/>
            <person name="Zeytun A."/>
            <person name="Lucas S."/>
            <person name="Lapidus A."/>
            <person name="Hammon N."/>
            <person name="Deshpande S."/>
            <person name="Nolan M."/>
            <person name="Cheng J.F."/>
            <person name="Pitluck S."/>
            <person name="Liolios K."/>
            <person name="Pagani I."/>
            <person name="Mikhailova N."/>
            <person name="Ivanova N."/>
            <person name="Mavromatis K."/>
            <person name="Pati A."/>
            <person name="Tapia R."/>
            <person name="Han C."/>
            <person name="Goodwin L."/>
            <person name="Chen A."/>
            <person name="Palaniappan K."/>
            <person name="Land M."/>
            <person name="Hauser L."/>
            <person name="Chang Y.J."/>
            <person name="Jeffries C.D."/>
            <person name="Brambilla E.M."/>
            <person name="Rohde M."/>
            <person name="Goker M."/>
            <person name="Detter J.C."/>
            <person name="Woyke T."/>
            <person name="Bristow J."/>
            <person name="Eisen J.A."/>
            <person name="Markowitz V."/>
            <person name="Hugenholtz P."/>
            <person name="Kyrpides N.C."/>
            <person name="Klenk H.P."/>
        </authorList>
    </citation>
    <scope>NUCLEOTIDE SEQUENCE [LARGE SCALE GENOMIC DNA]</scope>
    <source>
        <strain evidence="4">DSM 21211 / LMG 22137 / NRRL B-23946 / LB-34</strain>
    </source>
</reference>
<organism evidence="3 4">
    <name type="scientific">Deinococcus maricopensis (strain DSM 21211 / LMG 22137 / NRRL B-23946 / LB-34)</name>
    <dbReference type="NCBI Taxonomy" id="709986"/>
    <lineage>
        <taxon>Bacteria</taxon>
        <taxon>Thermotogati</taxon>
        <taxon>Deinococcota</taxon>
        <taxon>Deinococci</taxon>
        <taxon>Deinococcales</taxon>
        <taxon>Deinococcaceae</taxon>
        <taxon>Deinococcus</taxon>
    </lineage>
</organism>
<proteinExistence type="predicted"/>
<evidence type="ECO:0000313" key="3">
    <source>
        <dbReference type="EMBL" id="ADV66663.1"/>
    </source>
</evidence>
<reference evidence="4" key="2">
    <citation type="submission" date="2011-01" db="EMBL/GenBank/DDBJ databases">
        <title>The complete genome of Deinococcus maricopensis DSM 21211.</title>
        <authorList>
            <consortium name="US DOE Joint Genome Institute (JGI-PGF)"/>
            <person name="Lucas S."/>
            <person name="Copeland A."/>
            <person name="Lapidus A."/>
            <person name="Goodwin L."/>
            <person name="Pitluck S."/>
            <person name="Kyrpides N."/>
            <person name="Mavromatis K."/>
            <person name="Pagani I."/>
            <person name="Ivanova N."/>
            <person name="Ovchinnikova G."/>
            <person name="Zeytun A."/>
            <person name="Detter J.C."/>
            <person name="Han C."/>
            <person name="Land M."/>
            <person name="Hauser L."/>
            <person name="Markowitz V."/>
            <person name="Cheng J.-F."/>
            <person name="Hugenholtz P."/>
            <person name="Woyke T."/>
            <person name="Wu D."/>
            <person name="Pukall R."/>
            <person name="Gehrich-Schroeter G."/>
            <person name="Brambilla E."/>
            <person name="Klenk H.-P."/>
            <person name="Eisen J.A."/>
        </authorList>
    </citation>
    <scope>NUCLEOTIDE SEQUENCE [LARGE SCALE GENOMIC DNA]</scope>
    <source>
        <strain evidence="4">DSM 21211 / LMG 22137 / NRRL B-23946 / LB-34</strain>
    </source>
</reference>
<name>E8U6H4_DEIML</name>
<evidence type="ECO:0000313" key="4">
    <source>
        <dbReference type="Proteomes" id="UP000008635"/>
    </source>
</evidence>
<dbReference type="PIRSF" id="PIRSF004553">
    <property type="entry name" value="CHP00095"/>
    <property type="match status" value="1"/>
</dbReference>
<dbReference type="GO" id="GO:0031167">
    <property type="term" value="P:rRNA methylation"/>
    <property type="evidence" value="ECO:0007669"/>
    <property type="project" value="InterPro"/>
</dbReference>
<dbReference type="KEGG" id="dmr:Deima_1010"/>